<evidence type="ECO:0000313" key="4">
    <source>
        <dbReference type="EMBL" id="TDY61847.1"/>
    </source>
</evidence>
<dbReference type="Proteomes" id="UP000295066">
    <property type="component" value="Unassembled WGS sequence"/>
</dbReference>
<evidence type="ECO:0000259" key="3">
    <source>
        <dbReference type="Pfam" id="PF16321"/>
    </source>
</evidence>
<dbReference type="HAMAP" id="MF_00839">
    <property type="entry name" value="HPF"/>
    <property type="match status" value="1"/>
</dbReference>
<dbReference type="EMBL" id="SORI01000004">
    <property type="protein sequence ID" value="TDY61847.1"/>
    <property type="molecule type" value="Genomic_DNA"/>
</dbReference>
<dbReference type="Pfam" id="PF16321">
    <property type="entry name" value="Ribosom_S30AE_C"/>
    <property type="match status" value="1"/>
</dbReference>
<dbReference type="PANTHER" id="PTHR33231">
    <property type="entry name" value="30S RIBOSOMAL PROTEIN"/>
    <property type="match status" value="1"/>
</dbReference>
<dbReference type="SUPFAM" id="SSF69754">
    <property type="entry name" value="Ribosome binding protein Y (YfiA homologue)"/>
    <property type="match status" value="1"/>
</dbReference>
<keyword evidence="1 2" id="KW-0810">Translation regulation</keyword>
<keyword evidence="5" id="KW-1185">Reference proteome</keyword>
<dbReference type="AlphaFoldDB" id="A0A4R8MCC0"/>
<dbReference type="InterPro" id="IPR003489">
    <property type="entry name" value="RHF/RaiA"/>
</dbReference>
<dbReference type="InterPro" id="IPR050574">
    <property type="entry name" value="HPF/YfiA_ribosome-assoc"/>
</dbReference>
<comment type="function">
    <text evidence="2">Required for dimerization of active 70S ribosomes into 100S ribosomes in stationary phase; 100S ribosomes are translationally inactive and sometimes present during exponential growth.</text>
</comment>
<dbReference type="Pfam" id="PF02482">
    <property type="entry name" value="Ribosomal_S30AE"/>
    <property type="match status" value="1"/>
</dbReference>
<dbReference type="InterPro" id="IPR038416">
    <property type="entry name" value="Ribosom_S30AE_C_sf"/>
</dbReference>
<dbReference type="GO" id="GO:0045900">
    <property type="term" value="P:negative regulation of translational elongation"/>
    <property type="evidence" value="ECO:0007669"/>
    <property type="project" value="TreeGrafter"/>
</dbReference>
<dbReference type="OrthoDB" id="9794975at2"/>
<sequence length="178" mass="20431">MDIRFVTRGVELKDDLKDYMENKMSKLERFFSRIIDGQVVMSFGRGLFTVEITSNANGVIMRGQSSAPDMRKAFDQGLKNLERQIKRHNAYLKDRAQLKTHDVSFELPLTEVEPPIPPEEEIVKVKRFPLRPMSAKEATMQMDLLGHEFFLFKNAESGSVNVVYKRKDGGYGLLEPSE</sequence>
<dbReference type="CDD" id="cd00552">
    <property type="entry name" value="RaiA"/>
    <property type="match status" value="1"/>
</dbReference>
<dbReference type="InterPro" id="IPR034694">
    <property type="entry name" value="HPF_long/plastid"/>
</dbReference>
<dbReference type="GO" id="GO:0022627">
    <property type="term" value="C:cytosolic small ribosomal subunit"/>
    <property type="evidence" value="ECO:0007669"/>
    <property type="project" value="TreeGrafter"/>
</dbReference>
<organism evidence="4 5">
    <name type="scientific">Aminivibrio pyruvatiphilus</name>
    <dbReference type="NCBI Taxonomy" id="1005740"/>
    <lineage>
        <taxon>Bacteria</taxon>
        <taxon>Thermotogati</taxon>
        <taxon>Synergistota</taxon>
        <taxon>Synergistia</taxon>
        <taxon>Synergistales</taxon>
        <taxon>Aminobacteriaceae</taxon>
        <taxon>Aminivibrio</taxon>
    </lineage>
</organism>
<dbReference type="PANTHER" id="PTHR33231:SF1">
    <property type="entry name" value="30S RIBOSOMAL PROTEIN"/>
    <property type="match status" value="1"/>
</dbReference>
<dbReference type="Gene3D" id="3.30.160.100">
    <property type="entry name" value="Ribosome hibernation promotion factor-like"/>
    <property type="match status" value="1"/>
</dbReference>
<comment type="subcellular location">
    <subcellularLocation>
        <location evidence="2">Cytoplasm</location>
    </subcellularLocation>
</comment>
<accession>A0A4R8MCC0</accession>
<proteinExistence type="inferred from homology"/>
<evidence type="ECO:0000256" key="1">
    <source>
        <dbReference type="ARBA" id="ARBA00022845"/>
    </source>
</evidence>
<comment type="similarity">
    <text evidence="2">Belongs to the HPF/YfiA ribosome-associated protein family. Long HPF subfamily.</text>
</comment>
<dbReference type="NCBIfam" id="TIGR00741">
    <property type="entry name" value="yfiA"/>
    <property type="match status" value="1"/>
</dbReference>
<name>A0A4R8MCC0_9BACT</name>
<evidence type="ECO:0000256" key="2">
    <source>
        <dbReference type="HAMAP-Rule" id="MF_00839"/>
    </source>
</evidence>
<dbReference type="GO" id="GO:0043024">
    <property type="term" value="F:ribosomal small subunit binding"/>
    <property type="evidence" value="ECO:0007669"/>
    <property type="project" value="TreeGrafter"/>
</dbReference>
<dbReference type="RefSeq" id="WP_133956882.1">
    <property type="nucleotide sequence ID" value="NZ_SORI01000004.1"/>
</dbReference>
<comment type="caution">
    <text evidence="4">The sequence shown here is derived from an EMBL/GenBank/DDBJ whole genome shotgun (WGS) entry which is preliminary data.</text>
</comment>
<feature type="domain" description="Sigma 54 modulation/S30EA ribosomal protein C-terminal" evidence="3">
    <location>
        <begin position="119"/>
        <end position="173"/>
    </location>
</feature>
<comment type="subunit">
    <text evidence="2">Interacts with 100S ribosomes.</text>
</comment>
<protein>
    <recommendedName>
        <fullName evidence="2">Ribosome hibernation promoting factor</fullName>
        <shortName evidence="2">HPF</shortName>
    </recommendedName>
</protein>
<dbReference type="Gene3D" id="3.30.505.50">
    <property type="entry name" value="Sigma 54 modulation/S30EA ribosomal protein, C-terminal domain"/>
    <property type="match status" value="1"/>
</dbReference>
<gene>
    <name evidence="2" type="primary">hpf</name>
    <name evidence="4" type="ORF">C8D99_10487</name>
</gene>
<evidence type="ECO:0000313" key="5">
    <source>
        <dbReference type="Proteomes" id="UP000295066"/>
    </source>
</evidence>
<dbReference type="InterPro" id="IPR032528">
    <property type="entry name" value="Ribosom_S30AE_C"/>
</dbReference>
<keyword evidence="2" id="KW-0963">Cytoplasm</keyword>
<reference evidence="4 5" key="1">
    <citation type="submission" date="2019-03" db="EMBL/GenBank/DDBJ databases">
        <title>Genomic Encyclopedia of Type Strains, Phase IV (KMG-IV): sequencing the most valuable type-strain genomes for metagenomic binning, comparative biology and taxonomic classification.</title>
        <authorList>
            <person name="Goeker M."/>
        </authorList>
    </citation>
    <scope>NUCLEOTIDE SEQUENCE [LARGE SCALE GENOMIC DNA]</scope>
    <source>
        <strain evidence="4 5">DSM 25964</strain>
    </source>
</reference>
<dbReference type="InterPro" id="IPR036567">
    <property type="entry name" value="RHF-like"/>
</dbReference>